<dbReference type="Gene3D" id="1.10.1060.10">
    <property type="entry name" value="Alpha-helical ferredoxin"/>
    <property type="match status" value="1"/>
</dbReference>
<evidence type="ECO:0000313" key="6">
    <source>
        <dbReference type="Proteomes" id="UP000823897"/>
    </source>
</evidence>
<evidence type="ECO:0000313" key="5">
    <source>
        <dbReference type="EMBL" id="HJD32940.1"/>
    </source>
</evidence>
<keyword evidence="2" id="KW-0408">Iron</keyword>
<keyword evidence="1" id="KW-0479">Metal-binding</keyword>
<evidence type="ECO:0000256" key="1">
    <source>
        <dbReference type="ARBA" id="ARBA00022723"/>
    </source>
</evidence>
<evidence type="ECO:0000256" key="2">
    <source>
        <dbReference type="ARBA" id="ARBA00023004"/>
    </source>
</evidence>
<name>A0A9D2R058_9FIRM</name>
<dbReference type="PROSITE" id="PS51379">
    <property type="entry name" value="4FE4S_FER_2"/>
    <property type="match status" value="1"/>
</dbReference>
<reference evidence="5" key="1">
    <citation type="journal article" date="2021" name="PeerJ">
        <title>Extensive microbial diversity within the chicken gut microbiome revealed by metagenomics and culture.</title>
        <authorList>
            <person name="Gilroy R."/>
            <person name="Ravi A."/>
            <person name="Getino M."/>
            <person name="Pursley I."/>
            <person name="Horton D.L."/>
            <person name="Alikhan N.F."/>
            <person name="Baker D."/>
            <person name="Gharbi K."/>
            <person name="Hall N."/>
            <person name="Watson M."/>
            <person name="Adriaenssens E.M."/>
            <person name="Foster-Nyarko E."/>
            <person name="Jarju S."/>
            <person name="Secka A."/>
            <person name="Antonio M."/>
            <person name="Oren A."/>
            <person name="Chaudhuri R.R."/>
            <person name="La Ragione R."/>
            <person name="Hildebrand F."/>
            <person name="Pallen M.J."/>
        </authorList>
    </citation>
    <scope>NUCLEOTIDE SEQUENCE</scope>
    <source>
        <strain evidence="5">ChiGjej3B3-11674</strain>
    </source>
</reference>
<dbReference type="AlphaFoldDB" id="A0A9D2R058"/>
<dbReference type="Proteomes" id="UP000823897">
    <property type="component" value="Unassembled WGS sequence"/>
</dbReference>
<feature type="non-terminal residue" evidence="5">
    <location>
        <position position="1"/>
    </location>
</feature>
<reference evidence="5" key="2">
    <citation type="submission" date="2021-04" db="EMBL/GenBank/DDBJ databases">
        <authorList>
            <person name="Gilroy R."/>
        </authorList>
    </citation>
    <scope>NUCLEOTIDE SEQUENCE</scope>
    <source>
        <strain evidence="5">ChiGjej3B3-11674</strain>
    </source>
</reference>
<evidence type="ECO:0000259" key="4">
    <source>
        <dbReference type="PROSITE" id="PS51379"/>
    </source>
</evidence>
<dbReference type="SUPFAM" id="SSF46548">
    <property type="entry name" value="alpha-helical ferredoxin"/>
    <property type="match status" value="1"/>
</dbReference>
<feature type="domain" description="4Fe-4S ferredoxin-type" evidence="4">
    <location>
        <begin position="29"/>
        <end position="59"/>
    </location>
</feature>
<dbReference type="GO" id="GO:0051536">
    <property type="term" value="F:iron-sulfur cluster binding"/>
    <property type="evidence" value="ECO:0007669"/>
    <property type="project" value="UniProtKB-KW"/>
</dbReference>
<dbReference type="InterPro" id="IPR009051">
    <property type="entry name" value="Helical_ferredxn"/>
</dbReference>
<keyword evidence="3" id="KW-0411">Iron-sulfur</keyword>
<dbReference type="GO" id="GO:0046872">
    <property type="term" value="F:metal ion binding"/>
    <property type="evidence" value="ECO:0007669"/>
    <property type="project" value="UniProtKB-KW"/>
</dbReference>
<protein>
    <submittedName>
        <fullName evidence="5">4Fe-4S dicluster domain-containing protein</fullName>
    </submittedName>
</protein>
<evidence type="ECO:0000256" key="3">
    <source>
        <dbReference type="ARBA" id="ARBA00023014"/>
    </source>
</evidence>
<dbReference type="InterPro" id="IPR017900">
    <property type="entry name" value="4Fe4S_Fe_S_CS"/>
</dbReference>
<gene>
    <name evidence="5" type="ORF">H9911_00180</name>
</gene>
<dbReference type="EMBL" id="DWUV01000006">
    <property type="protein sequence ID" value="HJD32940.1"/>
    <property type="molecule type" value="Genomic_DNA"/>
</dbReference>
<dbReference type="PROSITE" id="PS00198">
    <property type="entry name" value="4FE4S_FER_1"/>
    <property type="match status" value="1"/>
</dbReference>
<sequence>PAGIEINNCARMSLMLRRAPQAGWLSEEWQEKMKKIEGCLHCGKCMEKCPYGLNTPELLAKNYEDYKTFL</sequence>
<accession>A0A9D2R058</accession>
<dbReference type="InterPro" id="IPR017896">
    <property type="entry name" value="4Fe4S_Fe-S-bd"/>
</dbReference>
<comment type="caution">
    <text evidence="5">The sequence shown here is derived from an EMBL/GenBank/DDBJ whole genome shotgun (WGS) entry which is preliminary data.</text>
</comment>
<dbReference type="Pfam" id="PF13534">
    <property type="entry name" value="Fer4_17"/>
    <property type="match status" value="1"/>
</dbReference>
<proteinExistence type="predicted"/>
<organism evidence="5 6">
    <name type="scientific">Candidatus Mediterraneibacter tabaqchaliae</name>
    <dbReference type="NCBI Taxonomy" id="2838689"/>
    <lineage>
        <taxon>Bacteria</taxon>
        <taxon>Bacillati</taxon>
        <taxon>Bacillota</taxon>
        <taxon>Clostridia</taxon>
        <taxon>Lachnospirales</taxon>
        <taxon>Lachnospiraceae</taxon>
        <taxon>Mediterraneibacter</taxon>
    </lineage>
</organism>